<evidence type="ECO:0000256" key="3">
    <source>
        <dbReference type="ARBA" id="ARBA00030642"/>
    </source>
</evidence>
<dbReference type="GO" id="GO:0003755">
    <property type="term" value="F:peptidyl-prolyl cis-trans isomerase activity"/>
    <property type="evidence" value="ECO:0007669"/>
    <property type="project" value="UniProtKB-KW"/>
</dbReference>
<dbReference type="Gene3D" id="1.10.4030.10">
    <property type="entry name" value="Porin chaperone SurA, peptide-binding domain"/>
    <property type="match status" value="1"/>
</dbReference>
<dbReference type="AlphaFoldDB" id="A0A6I6ISF8"/>
<name>A0A6I6ISF8_9RHOB</name>
<feature type="chain" id="PRO_5026252215" description="Parvulin-like PPIase" evidence="6">
    <location>
        <begin position="35"/>
        <end position="418"/>
    </location>
</feature>
<dbReference type="KEGG" id="rom:EI983_08100"/>
<keyword evidence="5 8" id="KW-0413">Isomerase</keyword>
<evidence type="ECO:0000256" key="6">
    <source>
        <dbReference type="SAM" id="SignalP"/>
    </source>
</evidence>
<dbReference type="InterPro" id="IPR027304">
    <property type="entry name" value="Trigger_fact/SurA_dom_sf"/>
</dbReference>
<keyword evidence="5" id="KW-0697">Rotamase</keyword>
<evidence type="ECO:0000256" key="2">
    <source>
        <dbReference type="ARBA" id="ARBA00022729"/>
    </source>
</evidence>
<feature type="domain" description="PpiC" evidence="7">
    <location>
        <begin position="174"/>
        <end position="270"/>
    </location>
</feature>
<proteinExistence type="predicted"/>
<dbReference type="PANTHER" id="PTHR47637:SF1">
    <property type="entry name" value="CHAPERONE SURA"/>
    <property type="match status" value="1"/>
</dbReference>
<dbReference type="Pfam" id="PF00639">
    <property type="entry name" value="Rotamase"/>
    <property type="match status" value="1"/>
</dbReference>
<evidence type="ECO:0000256" key="4">
    <source>
        <dbReference type="ARBA" id="ARBA00031484"/>
    </source>
</evidence>
<accession>A0A6I6ISF8</accession>
<dbReference type="PROSITE" id="PS50198">
    <property type="entry name" value="PPIC_PPIASE_2"/>
    <property type="match status" value="1"/>
</dbReference>
<dbReference type="EMBL" id="CP034348">
    <property type="protein sequence ID" value="QGX98246.1"/>
    <property type="molecule type" value="Genomic_DNA"/>
</dbReference>
<evidence type="ECO:0000313" key="9">
    <source>
        <dbReference type="Proteomes" id="UP000428330"/>
    </source>
</evidence>
<sequence length="418" mass="45618">MQELRRMTMRPCKSLMALLAALMLAALAPLPLSAQNAFEAVIKVNDQAITRYEIEQRARMLQLFRSPGNLPELAREQLIEDRLKLSAARASGVVLSEEDVEAGVEEFAGRANMTGEQLIRALEGAGVGASTLRDFVRVGITWRELNRARFSSRVSVTEDDLDRAKAAISGSSSSVRVLLSEIIMPAPPSQAMAVQERASRISQVTTEAEFSAQARRYSASRTRARGGRMDWVPLTQLPPALRPIILGLAPGEVTDPLPLEGAVALFQLRDIEEVDAPEPEYAAIEYAAYYIPGGRSDAALATARQIEDNTDTCDDLYGTALGQPEEVLERTSLAPAEIPQDIAIELAKLDPGEVSATLTRNNGQTLMLLMLCGRSPLLEGEGPTDQDLTLFITNRRLDSFANGYLEELKAEARIVILE</sequence>
<evidence type="ECO:0000256" key="1">
    <source>
        <dbReference type="ARBA" id="ARBA00018370"/>
    </source>
</evidence>
<dbReference type="InterPro" id="IPR050280">
    <property type="entry name" value="OMP_Chaperone_SurA"/>
</dbReference>
<dbReference type="SUPFAM" id="SSF109998">
    <property type="entry name" value="Triger factor/SurA peptide-binding domain-like"/>
    <property type="match status" value="1"/>
</dbReference>
<evidence type="ECO:0000256" key="5">
    <source>
        <dbReference type="PROSITE-ProRule" id="PRU00278"/>
    </source>
</evidence>
<dbReference type="Proteomes" id="UP000428330">
    <property type="component" value="Chromosome"/>
</dbReference>
<evidence type="ECO:0000313" key="8">
    <source>
        <dbReference type="EMBL" id="QGX98246.1"/>
    </source>
</evidence>
<dbReference type="InterPro" id="IPR000297">
    <property type="entry name" value="PPIase_PpiC"/>
</dbReference>
<gene>
    <name evidence="8" type="ORF">EI983_08100</name>
</gene>
<dbReference type="InterPro" id="IPR046357">
    <property type="entry name" value="PPIase_dom_sf"/>
</dbReference>
<dbReference type="SUPFAM" id="SSF54534">
    <property type="entry name" value="FKBP-like"/>
    <property type="match status" value="1"/>
</dbReference>
<feature type="signal peptide" evidence="6">
    <location>
        <begin position="1"/>
        <end position="34"/>
    </location>
</feature>
<organism evidence="8 9">
    <name type="scientific">Roseovarius faecimaris</name>
    <dbReference type="NCBI Taxonomy" id="2494550"/>
    <lineage>
        <taxon>Bacteria</taxon>
        <taxon>Pseudomonadati</taxon>
        <taxon>Pseudomonadota</taxon>
        <taxon>Alphaproteobacteria</taxon>
        <taxon>Rhodobacterales</taxon>
        <taxon>Roseobacteraceae</taxon>
        <taxon>Roseovarius</taxon>
    </lineage>
</organism>
<keyword evidence="9" id="KW-1185">Reference proteome</keyword>
<reference evidence="9" key="1">
    <citation type="submission" date="2018-12" db="EMBL/GenBank/DDBJ databases">
        <title>Complete genome sequence of Roseovarius sp. MME-070.</title>
        <authorList>
            <person name="Nam Y.-D."/>
            <person name="Kang J."/>
            <person name="Chung W.-H."/>
            <person name="Park Y.S."/>
        </authorList>
    </citation>
    <scope>NUCLEOTIDE SEQUENCE [LARGE SCALE GENOMIC DNA]</scope>
    <source>
        <strain evidence="9">MME-070</strain>
    </source>
</reference>
<dbReference type="Gene3D" id="3.10.50.40">
    <property type="match status" value="1"/>
</dbReference>
<keyword evidence="2 6" id="KW-0732">Signal</keyword>
<protein>
    <recommendedName>
        <fullName evidence="1">Parvulin-like PPIase</fullName>
    </recommendedName>
    <alternativeName>
        <fullName evidence="3">Peptidyl-prolyl cis-trans isomerase plp</fullName>
    </alternativeName>
    <alternativeName>
        <fullName evidence="4">Rotamase plp</fullName>
    </alternativeName>
</protein>
<dbReference type="OrthoDB" id="9791746at2"/>
<evidence type="ECO:0000259" key="7">
    <source>
        <dbReference type="PROSITE" id="PS50198"/>
    </source>
</evidence>
<dbReference type="PANTHER" id="PTHR47637">
    <property type="entry name" value="CHAPERONE SURA"/>
    <property type="match status" value="1"/>
</dbReference>